<keyword evidence="3" id="KW-0820">tRNA-binding</keyword>
<evidence type="ECO:0000256" key="4">
    <source>
        <dbReference type="ARBA" id="ARBA00022630"/>
    </source>
</evidence>
<feature type="binding site" evidence="14">
    <location>
        <position position="90"/>
    </location>
    <ligand>
        <name>FMN</name>
        <dbReference type="ChEBI" id="CHEBI:58210"/>
    </ligand>
</feature>
<evidence type="ECO:0000256" key="8">
    <source>
        <dbReference type="ARBA" id="ARBA00022884"/>
    </source>
</evidence>
<dbReference type="GO" id="GO:0050660">
    <property type="term" value="F:flavin adenine dinucleotide binding"/>
    <property type="evidence" value="ECO:0007669"/>
    <property type="project" value="InterPro"/>
</dbReference>
<keyword evidence="5 12" id="KW-0288">FMN</keyword>
<dbReference type="PANTHER" id="PTHR45846:SF1">
    <property type="entry name" value="TRNA-DIHYDROURIDINE(47) SYNTHASE [NAD(P)(+)]-LIKE"/>
    <property type="match status" value="1"/>
</dbReference>
<keyword evidence="7" id="KW-0521">NADP</keyword>
<dbReference type="Gene3D" id="1.10.1200.80">
    <property type="entry name" value="Putative flavin oxidoreducatase, domain 2"/>
    <property type="match status" value="1"/>
</dbReference>
<protein>
    <recommendedName>
        <fullName evidence="12">tRNA-dihydrouridine synthase</fullName>
        <ecNumber evidence="12">1.3.1.-</ecNumber>
    </recommendedName>
</protein>
<reference evidence="16 17" key="1">
    <citation type="submission" date="2018-05" db="EMBL/GenBank/DDBJ databases">
        <title>A metagenomic window into the 2 km-deep terrestrial subsurface aquifer revealed taxonomically and functionally diverse microbial community comprising novel uncultured bacterial lineages.</title>
        <authorList>
            <person name="Kadnikov V.V."/>
            <person name="Mardanov A.V."/>
            <person name="Beletsky A.V."/>
            <person name="Banks D."/>
            <person name="Pimenov N.V."/>
            <person name="Frank Y.A."/>
            <person name="Karnachuk O.V."/>
            <person name="Ravin N.V."/>
        </authorList>
    </citation>
    <scope>NUCLEOTIDE SEQUENCE [LARGE SCALE GENOMIC DNA]</scope>
    <source>
        <strain evidence="16">BY</strain>
    </source>
</reference>
<dbReference type="EMBL" id="CP030759">
    <property type="protein sequence ID" value="AXA35012.1"/>
    <property type="molecule type" value="Genomic_DNA"/>
</dbReference>
<evidence type="ECO:0000313" key="17">
    <source>
        <dbReference type="Proteomes" id="UP000262583"/>
    </source>
</evidence>
<dbReference type="EC" id="1.3.1.-" evidence="12"/>
<name>A0A2Z4Y2Q4_SUMC1</name>
<feature type="binding site" evidence="14">
    <location>
        <begin position="244"/>
        <end position="245"/>
    </location>
    <ligand>
        <name>FMN</name>
        <dbReference type="ChEBI" id="CHEBI:58210"/>
    </ligand>
</feature>
<evidence type="ECO:0000256" key="2">
    <source>
        <dbReference type="ARBA" id="ARBA00002790"/>
    </source>
</evidence>
<feature type="domain" description="DUS-like FMN-binding" evidence="15">
    <location>
        <begin position="35"/>
        <end position="261"/>
    </location>
</feature>
<evidence type="ECO:0000313" key="16">
    <source>
        <dbReference type="EMBL" id="AXA35012.1"/>
    </source>
</evidence>
<dbReference type="KEGG" id="schv:BRCON_0235"/>
<keyword evidence="8" id="KW-0694">RNA-binding</keyword>
<evidence type="ECO:0000256" key="9">
    <source>
        <dbReference type="ARBA" id="ARBA00023002"/>
    </source>
</evidence>
<dbReference type="SUPFAM" id="SSF51395">
    <property type="entry name" value="FMN-linked oxidoreductases"/>
    <property type="match status" value="1"/>
</dbReference>
<comment type="catalytic activity">
    <reaction evidence="11">
        <text>a 5,6-dihydrouridine in tRNA + NAD(+) = a uridine in tRNA + NADH + H(+)</text>
        <dbReference type="Rhea" id="RHEA:54452"/>
        <dbReference type="Rhea" id="RHEA-COMP:13339"/>
        <dbReference type="Rhea" id="RHEA-COMP:13887"/>
        <dbReference type="ChEBI" id="CHEBI:15378"/>
        <dbReference type="ChEBI" id="CHEBI:57540"/>
        <dbReference type="ChEBI" id="CHEBI:57945"/>
        <dbReference type="ChEBI" id="CHEBI:65315"/>
        <dbReference type="ChEBI" id="CHEBI:74443"/>
    </reaction>
</comment>
<dbReference type="GO" id="GO:0017150">
    <property type="term" value="F:tRNA dihydrouridine synthase activity"/>
    <property type="evidence" value="ECO:0007669"/>
    <property type="project" value="InterPro"/>
</dbReference>
<dbReference type="AlphaFoldDB" id="A0A2Z4Y2Q4"/>
<dbReference type="InterPro" id="IPR013785">
    <property type="entry name" value="Aldolase_TIM"/>
</dbReference>
<accession>A0A2Z4Y2Q4</accession>
<comment type="catalytic activity">
    <reaction evidence="10">
        <text>a 5,6-dihydrouridine in tRNA + NADP(+) = a uridine in tRNA + NADPH + H(+)</text>
        <dbReference type="Rhea" id="RHEA:23624"/>
        <dbReference type="Rhea" id="RHEA-COMP:13339"/>
        <dbReference type="Rhea" id="RHEA-COMP:13887"/>
        <dbReference type="ChEBI" id="CHEBI:15378"/>
        <dbReference type="ChEBI" id="CHEBI:57783"/>
        <dbReference type="ChEBI" id="CHEBI:58349"/>
        <dbReference type="ChEBI" id="CHEBI:65315"/>
        <dbReference type="ChEBI" id="CHEBI:74443"/>
    </reaction>
</comment>
<feature type="binding site" evidence="14">
    <location>
        <position position="159"/>
    </location>
    <ligand>
        <name>FMN</name>
        <dbReference type="ChEBI" id="CHEBI:58210"/>
    </ligand>
</feature>
<evidence type="ECO:0000256" key="10">
    <source>
        <dbReference type="ARBA" id="ARBA00048205"/>
    </source>
</evidence>
<keyword evidence="4 12" id="KW-0285">Flavoprotein</keyword>
<evidence type="ECO:0000256" key="12">
    <source>
        <dbReference type="PIRNR" id="PIRNR006621"/>
    </source>
</evidence>
<dbReference type="InterPro" id="IPR024036">
    <property type="entry name" value="tRNA-dHydroUridine_Synthase_C"/>
</dbReference>
<evidence type="ECO:0000256" key="1">
    <source>
        <dbReference type="ARBA" id="ARBA00001917"/>
    </source>
</evidence>
<dbReference type="CDD" id="cd02801">
    <property type="entry name" value="DUS_like_FMN"/>
    <property type="match status" value="1"/>
</dbReference>
<comment type="function">
    <text evidence="2 12">Catalyzes the synthesis of 5,6-dihydrouridine (D), a modified base found in the D-loop of most tRNAs, via the reduction of the C5-C6 double bond in target uridines.</text>
</comment>
<dbReference type="InterPro" id="IPR018517">
    <property type="entry name" value="tRNA_hU_synthase_CS"/>
</dbReference>
<evidence type="ECO:0000256" key="5">
    <source>
        <dbReference type="ARBA" id="ARBA00022643"/>
    </source>
</evidence>
<dbReference type="NCBIfam" id="TIGR00737">
    <property type="entry name" value="nifR3_yhdG"/>
    <property type="match status" value="1"/>
</dbReference>
<dbReference type="InterPro" id="IPR035587">
    <property type="entry name" value="DUS-like_FMN-bd"/>
</dbReference>
<dbReference type="Pfam" id="PF01207">
    <property type="entry name" value="Dus"/>
    <property type="match status" value="1"/>
</dbReference>
<gene>
    <name evidence="16" type="ORF">BRCON_0235</name>
</gene>
<evidence type="ECO:0000256" key="6">
    <source>
        <dbReference type="ARBA" id="ARBA00022694"/>
    </source>
</evidence>
<sequence>MSETREILDSASLSVSSPQAWRIGSLALRSRILPAPMCNISDRPFREILREFGADLVYTQMISAEGLVRGDKGTWELLDIAGEAPPVAVQLLGSNPDSLARAAQILEERGAALVDLNMGCPARKVTGNMGGSALMRCPELVAQIVRKVKRAISVPFTVKMRAGWDEENLSCLELAKICEAEGADAVTLHARTRQQGYKGRADWSLIARLKESVSIPVIGNGDVTSPADAVRMIRETHCDAVMIGRGLIGNPWLLRACEQAMNDFYLGRIRHESEVPDDDVVIQEEDGLRVPVRIPYYMRGTTLEERLDLLLKHTRAMVKAKGERRGVLEMRKHAIHYIRGLHSCKALRERLMHVDTLEGVEEAVRAYRAFLSAGDTQA</sequence>
<comment type="cofactor">
    <cofactor evidence="1 12 14">
        <name>FMN</name>
        <dbReference type="ChEBI" id="CHEBI:58210"/>
    </cofactor>
</comment>
<evidence type="ECO:0000259" key="15">
    <source>
        <dbReference type="Pfam" id="PF01207"/>
    </source>
</evidence>
<proteinExistence type="inferred from homology"/>
<feature type="binding site" evidence="14">
    <location>
        <position position="189"/>
    </location>
    <ligand>
        <name>FMN</name>
        <dbReference type="ChEBI" id="CHEBI:58210"/>
    </ligand>
</feature>
<evidence type="ECO:0000256" key="11">
    <source>
        <dbReference type="ARBA" id="ARBA00048802"/>
    </source>
</evidence>
<dbReference type="PANTHER" id="PTHR45846">
    <property type="entry name" value="TRNA-DIHYDROURIDINE(47) SYNTHASE [NAD(P)(+)]-LIKE"/>
    <property type="match status" value="1"/>
</dbReference>
<dbReference type="InterPro" id="IPR001269">
    <property type="entry name" value="DUS_fam"/>
</dbReference>
<keyword evidence="14" id="KW-0547">Nucleotide-binding</keyword>
<organism evidence="16 17">
    <name type="scientific">Sumerlaea chitinivorans</name>
    <dbReference type="NCBI Taxonomy" id="2250252"/>
    <lineage>
        <taxon>Bacteria</taxon>
        <taxon>Candidatus Sumerlaeota</taxon>
        <taxon>Candidatus Sumerlaeia</taxon>
        <taxon>Candidatus Sumerlaeales</taxon>
        <taxon>Candidatus Sumerlaeaceae</taxon>
        <taxon>Candidatus Sumerlaea</taxon>
    </lineage>
</organism>
<evidence type="ECO:0000256" key="3">
    <source>
        <dbReference type="ARBA" id="ARBA00022555"/>
    </source>
</evidence>
<dbReference type="InterPro" id="IPR004652">
    <property type="entry name" value="DusB-like"/>
</dbReference>
<evidence type="ECO:0000256" key="14">
    <source>
        <dbReference type="PIRSR" id="PIRSR006621-2"/>
    </source>
</evidence>
<feature type="active site" description="Proton donor" evidence="13">
    <location>
        <position position="120"/>
    </location>
</feature>
<dbReference type="GO" id="GO:0000049">
    <property type="term" value="F:tRNA binding"/>
    <property type="evidence" value="ECO:0007669"/>
    <property type="project" value="UniProtKB-KW"/>
</dbReference>
<keyword evidence="6 12" id="KW-0819">tRNA processing</keyword>
<evidence type="ECO:0000256" key="7">
    <source>
        <dbReference type="ARBA" id="ARBA00022857"/>
    </source>
</evidence>
<dbReference type="Gene3D" id="3.20.20.70">
    <property type="entry name" value="Aldolase class I"/>
    <property type="match status" value="1"/>
</dbReference>
<comment type="similarity">
    <text evidence="12">Belongs to the dus family.</text>
</comment>
<keyword evidence="9 12" id="KW-0560">Oxidoreductase</keyword>
<dbReference type="PIRSF" id="PIRSF006621">
    <property type="entry name" value="Dus"/>
    <property type="match status" value="1"/>
</dbReference>
<dbReference type="PROSITE" id="PS01136">
    <property type="entry name" value="UPF0034"/>
    <property type="match status" value="1"/>
</dbReference>
<evidence type="ECO:0000256" key="13">
    <source>
        <dbReference type="PIRSR" id="PIRSR006621-1"/>
    </source>
</evidence>
<dbReference type="Proteomes" id="UP000262583">
    <property type="component" value="Chromosome"/>
</dbReference>